<feature type="transmembrane region" description="Helical" evidence="6">
    <location>
        <begin position="320"/>
        <end position="340"/>
    </location>
</feature>
<feature type="region of interest" description="Disordered" evidence="5">
    <location>
        <begin position="177"/>
        <end position="240"/>
    </location>
</feature>
<dbReference type="GO" id="GO:0055085">
    <property type="term" value="P:transmembrane transport"/>
    <property type="evidence" value="ECO:0007669"/>
    <property type="project" value="InterPro"/>
</dbReference>
<feature type="compositionally biased region" description="Basic and acidic residues" evidence="5">
    <location>
        <begin position="209"/>
        <end position="225"/>
    </location>
</feature>
<protein>
    <submittedName>
        <fullName evidence="7">Auxin efflux carrier</fullName>
    </submittedName>
</protein>
<dbReference type="AlphaFoldDB" id="A0A6A6PBD2"/>
<feature type="transmembrane region" description="Helical" evidence="6">
    <location>
        <begin position="395"/>
        <end position="416"/>
    </location>
</feature>
<dbReference type="GO" id="GO:0016020">
    <property type="term" value="C:membrane"/>
    <property type="evidence" value="ECO:0007669"/>
    <property type="project" value="UniProtKB-SubCell"/>
</dbReference>
<evidence type="ECO:0000256" key="1">
    <source>
        <dbReference type="ARBA" id="ARBA00004141"/>
    </source>
</evidence>
<evidence type="ECO:0000256" key="3">
    <source>
        <dbReference type="ARBA" id="ARBA00022989"/>
    </source>
</evidence>
<reference evidence="7" key="1">
    <citation type="journal article" date="2020" name="Stud. Mycol.">
        <title>101 Dothideomycetes genomes: a test case for predicting lifestyles and emergence of pathogens.</title>
        <authorList>
            <person name="Haridas S."/>
            <person name="Albert R."/>
            <person name="Binder M."/>
            <person name="Bloem J."/>
            <person name="Labutti K."/>
            <person name="Salamov A."/>
            <person name="Andreopoulos B."/>
            <person name="Baker S."/>
            <person name="Barry K."/>
            <person name="Bills G."/>
            <person name="Bluhm B."/>
            <person name="Cannon C."/>
            <person name="Castanera R."/>
            <person name="Culley D."/>
            <person name="Daum C."/>
            <person name="Ezra D."/>
            <person name="Gonzalez J."/>
            <person name="Henrissat B."/>
            <person name="Kuo A."/>
            <person name="Liang C."/>
            <person name="Lipzen A."/>
            <person name="Lutzoni F."/>
            <person name="Magnuson J."/>
            <person name="Mondo S."/>
            <person name="Nolan M."/>
            <person name="Ohm R."/>
            <person name="Pangilinan J."/>
            <person name="Park H.-J."/>
            <person name="Ramirez L."/>
            <person name="Alfaro M."/>
            <person name="Sun H."/>
            <person name="Tritt A."/>
            <person name="Yoshinaga Y."/>
            <person name="Zwiers L.-H."/>
            <person name="Turgeon B."/>
            <person name="Goodwin S."/>
            <person name="Spatafora J."/>
            <person name="Crous P."/>
            <person name="Grigoriev I."/>
        </authorList>
    </citation>
    <scope>NUCLEOTIDE SEQUENCE</scope>
    <source>
        <strain evidence="7">ATCC 16933</strain>
    </source>
</reference>
<accession>A0A6A6PBD2</accession>
<feature type="transmembrane region" description="Helical" evidence="6">
    <location>
        <begin position="75"/>
        <end position="96"/>
    </location>
</feature>
<keyword evidence="3 6" id="KW-1133">Transmembrane helix</keyword>
<organism evidence="7 8">
    <name type="scientific">Lineolata rhizophorae</name>
    <dbReference type="NCBI Taxonomy" id="578093"/>
    <lineage>
        <taxon>Eukaryota</taxon>
        <taxon>Fungi</taxon>
        <taxon>Dikarya</taxon>
        <taxon>Ascomycota</taxon>
        <taxon>Pezizomycotina</taxon>
        <taxon>Dothideomycetes</taxon>
        <taxon>Dothideomycetes incertae sedis</taxon>
        <taxon>Lineolatales</taxon>
        <taxon>Lineolataceae</taxon>
        <taxon>Lineolata</taxon>
    </lineage>
</organism>
<gene>
    <name evidence="7" type="ORF">BDY21DRAFT_297775</name>
</gene>
<dbReference type="PANTHER" id="PTHR31794:SF4">
    <property type="entry name" value="AUXIN EFFLUX TRANSPORTER FAMILY PROTEIN (EUROFUNG)"/>
    <property type="match status" value="1"/>
</dbReference>
<keyword evidence="4 6" id="KW-0472">Membrane</keyword>
<evidence type="ECO:0000256" key="5">
    <source>
        <dbReference type="SAM" id="MobiDB-lite"/>
    </source>
</evidence>
<keyword evidence="8" id="KW-1185">Reference proteome</keyword>
<evidence type="ECO:0000256" key="4">
    <source>
        <dbReference type="ARBA" id="ARBA00023136"/>
    </source>
</evidence>
<dbReference type="GO" id="GO:0005783">
    <property type="term" value="C:endoplasmic reticulum"/>
    <property type="evidence" value="ECO:0007669"/>
    <property type="project" value="TreeGrafter"/>
</dbReference>
<dbReference type="OrthoDB" id="191139at2759"/>
<dbReference type="Proteomes" id="UP000799766">
    <property type="component" value="Unassembled WGS sequence"/>
</dbReference>
<dbReference type="Pfam" id="PF03547">
    <property type="entry name" value="Mem_trans"/>
    <property type="match status" value="1"/>
</dbReference>
<comment type="subcellular location">
    <subcellularLocation>
        <location evidence="1">Membrane</location>
        <topology evidence="1">Multi-pass membrane protein</topology>
    </subcellularLocation>
</comment>
<proteinExistence type="predicted"/>
<feature type="compositionally biased region" description="Polar residues" evidence="5">
    <location>
        <begin position="226"/>
        <end position="239"/>
    </location>
</feature>
<feature type="compositionally biased region" description="Basic and acidic residues" evidence="5">
    <location>
        <begin position="181"/>
        <end position="191"/>
    </location>
</feature>
<evidence type="ECO:0000313" key="7">
    <source>
        <dbReference type="EMBL" id="KAF2461092.1"/>
    </source>
</evidence>
<sequence>MSSGGSGILVSFLGALQASVAVLLTIFYGVIAAQFSLISEGSARDVSKACVRLFLPALLITKVGSELHLDTLSRYIPIFIWAIVYNALSVALGITLTKLFKLPAWTTPGITFNNTTSLPLLLVQSLEASGILRAILMGPDDSNSAAIARAESYFLVNSMVSNSLTFALGPKLLGAQEEDAPEKVEEVENGNHGEQGQENNGDVEQGAGEPHEQDDNNDVGNRDDQQQQQEGPNERTSLLPTVVAHNWNEASKRSYKRGSHYFSRLPSWLQSTLAFLYSFCNAPVVGAVIGAVIGLVPALHRVFFAGSQQGGVLNAWLTSSIKNIGDLFAALQVVVVGVKLSQSMRRMKKGEASGKVPWTPFVLITLVRYVVWPVVSIPLVWALATRTGVLGKDPILWFTMMLMPTGPPAMKLTALTDVNGSSEQEKMSVAKFLTISYTISPLICFAVVGSLKASEAAVGQ</sequence>
<evidence type="ECO:0000256" key="2">
    <source>
        <dbReference type="ARBA" id="ARBA00022692"/>
    </source>
</evidence>
<feature type="transmembrane region" description="Helical" evidence="6">
    <location>
        <begin position="12"/>
        <end position="37"/>
    </location>
</feature>
<keyword evidence="2 6" id="KW-0812">Transmembrane</keyword>
<dbReference type="EMBL" id="MU001672">
    <property type="protein sequence ID" value="KAF2461092.1"/>
    <property type="molecule type" value="Genomic_DNA"/>
</dbReference>
<name>A0A6A6PBD2_9PEZI</name>
<feature type="transmembrane region" description="Helical" evidence="6">
    <location>
        <begin position="274"/>
        <end position="300"/>
    </location>
</feature>
<feature type="transmembrane region" description="Helical" evidence="6">
    <location>
        <begin position="361"/>
        <end position="383"/>
    </location>
</feature>
<dbReference type="PANTHER" id="PTHR31794">
    <property type="entry name" value="AUXIN EFFLUX TRANSPORTER FAMILY PROTEIN (EUROFUNG)"/>
    <property type="match status" value="1"/>
</dbReference>
<evidence type="ECO:0000313" key="8">
    <source>
        <dbReference type="Proteomes" id="UP000799766"/>
    </source>
</evidence>
<dbReference type="InterPro" id="IPR004776">
    <property type="entry name" value="Mem_transp_PIN-like"/>
</dbReference>
<evidence type="ECO:0000256" key="6">
    <source>
        <dbReference type="SAM" id="Phobius"/>
    </source>
</evidence>
<feature type="transmembrane region" description="Helical" evidence="6">
    <location>
        <begin position="428"/>
        <end position="451"/>
    </location>
</feature>